<dbReference type="InterPro" id="IPR012133">
    <property type="entry name" value="Alpha-hydoxy_acid_DH_FMN"/>
</dbReference>
<dbReference type="EC" id="1.-.-.-" evidence="5"/>
<name>A0ABW2L532_9BACT</name>
<dbReference type="Proteomes" id="UP001596472">
    <property type="component" value="Unassembled WGS sequence"/>
</dbReference>
<evidence type="ECO:0000259" key="4">
    <source>
        <dbReference type="PROSITE" id="PS51349"/>
    </source>
</evidence>
<dbReference type="SUPFAM" id="SSF51395">
    <property type="entry name" value="FMN-linked oxidoreductases"/>
    <property type="match status" value="1"/>
</dbReference>
<evidence type="ECO:0000313" key="6">
    <source>
        <dbReference type="Proteomes" id="UP001596472"/>
    </source>
</evidence>
<dbReference type="EMBL" id="JBHTBS010000004">
    <property type="protein sequence ID" value="MFC7337458.1"/>
    <property type="molecule type" value="Genomic_DNA"/>
</dbReference>
<evidence type="ECO:0000256" key="1">
    <source>
        <dbReference type="ARBA" id="ARBA00001917"/>
    </source>
</evidence>
<comment type="cofactor">
    <cofactor evidence="1">
        <name>FMN</name>
        <dbReference type="ChEBI" id="CHEBI:58210"/>
    </cofactor>
</comment>
<gene>
    <name evidence="5" type="ORF">ACFQY0_09750</name>
</gene>
<dbReference type="PANTHER" id="PTHR10578">
    <property type="entry name" value="S -2-HYDROXY-ACID OXIDASE-RELATED"/>
    <property type="match status" value="1"/>
</dbReference>
<dbReference type="Gene3D" id="3.20.20.70">
    <property type="entry name" value="Aldolase class I"/>
    <property type="match status" value="1"/>
</dbReference>
<dbReference type="InterPro" id="IPR037396">
    <property type="entry name" value="FMN_HAD"/>
</dbReference>
<sequence length="361" mass="38754">MLPPLTAIPSHVASVSDYRELARERVEPGAWAYLEGGAADEISAAQNLTSFDSCRIIPRHFRDFSNAHTRTELFGRRYAHPIFVAPTAYHRLFHPEGELASLLGATALEAGFTLSTLASASLEEIGAQKTAGLWFQLYIQHDREFTLELVGRAEKAGYEALVLTADAPLSGLRNREQRAGFQMPAHISAVNLKGMRPQAPAQQIFGSELLKQSPTWNDLAWLAENTRLPIILKGVLHPDDARSALDHGASGIIVSNHGGRILDTTPTPFEVLPVIAKAVAGAAPVLVDGGIRRGSDIFKALCSGADAVMIGRPILHGLAAAGAVGVAHVIKMLRTELEMTMALAGCPDLSSVNPGFLLEKR</sequence>
<dbReference type="Pfam" id="PF01070">
    <property type="entry name" value="FMN_dh"/>
    <property type="match status" value="1"/>
</dbReference>
<evidence type="ECO:0000256" key="2">
    <source>
        <dbReference type="ARBA" id="ARBA00023002"/>
    </source>
</evidence>
<dbReference type="GO" id="GO:0016491">
    <property type="term" value="F:oxidoreductase activity"/>
    <property type="evidence" value="ECO:0007669"/>
    <property type="project" value="UniProtKB-KW"/>
</dbReference>
<dbReference type="CDD" id="cd02809">
    <property type="entry name" value="alpha_hydroxyacid_oxid_FMN"/>
    <property type="match status" value="1"/>
</dbReference>
<comment type="similarity">
    <text evidence="3">Belongs to the FMN-dependent alpha-hydroxy acid dehydrogenase family.</text>
</comment>
<organism evidence="5 6">
    <name type="scientific">Haloferula chungangensis</name>
    <dbReference type="NCBI Taxonomy" id="1048331"/>
    <lineage>
        <taxon>Bacteria</taxon>
        <taxon>Pseudomonadati</taxon>
        <taxon>Verrucomicrobiota</taxon>
        <taxon>Verrucomicrobiia</taxon>
        <taxon>Verrucomicrobiales</taxon>
        <taxon>Verrucomicrobiaceae</taxon>
        <taxon>Haloferula</taxon>
    </lineage>
</organism>
<keyword evidence="6" id="KW-1185">Reference proteome</keyword>
<keyword evidence="2 5" id="KW-0560">Oxidoreductase</keyword>
<proteinExistence type="inferred from homology"/>
<accession>A0ABW2L532</accession>
<dbReference type="PROSITE" id="PS51349">
    <property type="entry name" value="FMN_HYDROXY_ACID_DH_2"/>
    <property type="match status" value="1"/>
</dbReference>
<protein>
    <submittedName>
        <fullName evidence="5">Alpha-hydroxy acid oxidase</fullName>
        <ecNumber evidence="5">1.-.-.-</ecNumber>
    </submittedName>
</protein>
<dbReference type="InterPro" id="IPR013785">
    <property type="entry name" value="Aldolase_TIM"/>
</dbReference>
<dbReference type="PIRSF" id="PIRSF000138">
    <property type="entry name" value="Al-hdrx_acd_dh"/>
    <property type="match status" value="1"/>
</dbReference>
<comment type="caution">
    <text evidence="5">The sequence shown here is derived from an EMBL/GenBank/DDBJ whole genome shotgun (WGS) entry which is preliminary data.</text>
</comment>
<dbReference type="RefSeq" id="WP_379711750.1">
    <property type="nucleotide sequence ID" value="NZ_JBHTBS010000004.1"/>
</dbReference>
<dbReference type="InterPro" id="IPR000262">
    <property type="entry name" value="FMN-dep_DH"/>
</dbReference>
<evidence type="ECO:0000313" key="5">
    <source>
        <dbReference type="EMBL" id="MFC7337458.1"/>
    </source>
</evidence>
<reference evidence="6" key="1">
    <citation type="journal article" date="2019" name="Int. J. Syst. Evol. Microbiol.">
        <title>The Global Catalogue of Microorganisms (GCM) 10K type strain sequencing project: providing services to taxonomists for standard genome sequencing and annotation.</title>
        <authorList>
            <consortium name="The Broad Institute Genomics Platform"/>
            <consortium name="The Broad Institute Genome Sequencing Center for Infectious Disease"/>
            <person name="Wu L."/>
            <person name="Ma J."/>
        </authorList>
    </citation>
    <scope>NUCLEOTIDE SEQUENCE [LARGE SCALE GENOMIC DNA]</scope>
    <source>
        <strain evidence="6">CGMCC 4.1467</strain>
    </source>
</reference>
<dbReference type="PANTHER" id="PTHR10578:SF143">
    <property type="entry name" value="FMN-DEPENDENT ALPHA-HYDROXY ACID DEHYDROGENASE PB1A11.03"/>
    <property type="match status" value="1"/>
</dbReference>
<feature type="domain" description="FMN hydroxy acid dehydrogenase" evidence="4">
    <location>
        <begin position="7"/>
        <end position="361"/>
    </location>
</feature>
<evidence type="ECO:0000256" key="3">
    <source>
        <dbReference type="ARBA" id="ARBA00024042"/>
    </source>
</evidence>